<evidence type="ECO:0000256" key="1">
    <source>
        <dbReference type="SAM" id="Phobius"/>
    </source>
</evidence>
<feature type="transmembrane region" description="Helical" evidence="1">
    <location>
        <begin position="69"/>
        <end position="89"/>
    </location>
</feature>
<dbReference type="EMBL" id="UPXZ01000037">
    <property type="protein sequence ID" value="VBB47445.1"/>
    <property type="molecule type" value="Genomic_DNA"/>
</dbReference>
<evidence type="ECO:0000313" key="3">
    <source>
        <dbReference type="EMBL" id="VBB47445.1"/>
    </source>
</evidence>
<dbReference type="AlphaFoldDB" id="A0A653AIC5"/>
<organism evidence="3">
    <name type="scientific">uncultured Paludibacter sp</name>
    <dbReference type="NCBI Taxonomy" id="497635"/>
    <lineage>
        <taxon>Bacteria</taxon>
        <taxon>Pseudomonadati</taxon>
        <taxon>Bacteroidota</taxon>
        <taxon>Bacteroidia</taxon>
        <taxon>Bacteroidales</taxon>
        <taxon>Paludibacteraceae</taxon>
        <taxon>Paludibacter</taxon>
        <taxon>environmental samples</taxon>
    </lineage>
</organism>
<proteinExistence type="predicted"/>
<dbReference type="Pfam" id="PF22570">
    <property type="entry name" value="LiaF-TM"/>
    <property type="match status" value="1"/>
</dbReference>
<evidence type="ECO:0000259" key="2">
    <source>
        <dbReference type="Pfam" id="PF22570"/>
    </source>
</evidence>
<feature type="transmembrane region" description="Helical" evidence="1">
    <location>
        <begin position="17"/>
        <end position="38"/>
    </location>
</feature>
<name>A0A653AIC5_9BACT</name>
<keyword evidence="1" id="KW-0812">Transmembrane</keyword>
<sequence>MENEVKKFRHYNPAKRFLFGILVILAGVVLLGINFGWLDPALKIVIFSWPMILIVVGLFQIAQRHYFPAFILFGIGVFFLLPKIAQAYPQVFPGIGSNFSAIYWPLLLIFAGIFILLQFIFPGKWNRIHKQWHHRWDEKWKENKESDFDYESKNISDGFDKNVVFGSVEHIFLEEEFPGGEINAVFGGVTLDLRKTKLAVGDTYLEINAVFGGITLYIPSDWYVVSRFDGVFGGFEDKRLLQEPTDKTRRLIIKGSCVFGGGEIR</sequence>
<protein>
    <recommendedName>
        <fullName evidence="2">LiaF transmembrane domain-containing protein</fullName>
    </recommendedName>
</protein>
<feature type="transmembrane region" description="Helical" evidence="1">
    <location>
        <begin position="101"/>
        <end position="121"/>
    </location>
</feature>
<keyword evidence="1" id="KW-0472">Membrane</keyword>
<feature type="transmembrane region" description="Helical" evidence="1">
    <location>
        <begin position="44"/>
        <end position="62"/>
    </location>
</feature>
<accession>A0A653AIC5</accession>
<gene>
    <name evidence="3" type="ORF">TRIP_D420218</name>
</gene>
<keyword evidence="1" id="KW-1133">Transmembrane helix</keyword>
<feature type="domain" description="LiaF transmembrane" evidence="2">
    <location>
        <begin position="18"/>
        <end position="84"/>
    </location>
</feature>
<reference evidence="3" key="1">
    <citation type="submission" date="2018-07" db="EMBL/GenBank/DDBJ databases">
        <authorList>
            <consortium name="Genoscope - CEA"/>
            <person name="William W."/>
        </authorList>
    </citation>
    <scope>NUCLEOTIDE SEQUENCE</scope>
    <source>
        <strain evidence="3">IK1</strain>
    </source>
</reference>
<dbReference type="InterPro" id="IPR054331">
    <property type="entry name" value="LiaF_TM"/>
</dbReference>